<evidence type="ECO:0000256" key="5">
    <source>
        <dbReference type="ARBA" id="ARBA00022723"/>
    </source>
</evidence>
<evidence type="ECO:0000256" key="7">
    <source>
        <dbReference type="ARBA" id="ARBA00023014"/>
    </source>
</evidence>
<dbReference type="PANTHER" id="PTHR43409">
    <property type="entry name" value="ANAEROBIC MAGNESIUM-PROTOPORPHYRIN IX MONOMETHYL ESTER CYCLASE-RELATED"/>
    <property type="match status" value="1"/>
</dbReference>
<dbReference type="SFLD" id="SFLDS00029">
    <property type="entry name" value="Radical_SAM"/>
    <property type="match status" value="1"/>
</dbReference>
<dbReference type="InterPro" id="IPR036724">
    <property type="entry name" value="Cobalamin-bd_sf"/>
</dbReference>
<dbReference type="PROSITE" id="PS51918">
    <property type="entry name" value="RADICAL_SAM"/>
    <property type="match status" value="1"/>
</dbReference>
<dbReference type="SUPFAM" id="SSF52242">
    <property type="entry name" value="Cobalamin (vitamin B12)-binding domain"/>
    <property type="match status" value="1"/>
</dbReference>
<keyword evidence="11" id="KW-1185">Reference proteome</keyword>
<evidence type="ECO:0000313" key="11">
    <source>
        <dbReference type="Proteomes" id="UP001519308"/>
    </source>
</evidence>
<keyword evidence="6" id="KW-0408">Iron</keyword>
<keyword evidence="7" id="KW-0411">Iron-sulfur</keyword>
<dbReference type="InterPro" id="IPR058240">
    <property type="entry name" value="rSAM_sf"/>
</dbReference>
<accession>A0ABS4K2U8</accession>
<evidence type="ECO:0000259" key="9">
    <source>
        <dbReference type="PROSITE" id="PS51918"/>
    </source>
</evidence>
<dbReference type="SFLD" id="SFLDG01082">
    <property type="entry name" value="B12-binding_domain_containing"/>
    <property type="match status" value="1"/>
</dbReference>
<dbReference type="Proteomes" id="UP001519308">
    <property type="component" value="Unassembled WGS sequence"/>
</dbReference>
<evidence type="ECO:0000256" key="3">
    <source>
        <dbReference type="ARBA" id="ARBA00022679"/>
    </source>
</evidence>
<dbReference type="Gene3D" id="3.80.30.20">
    <property type="entry name" value="tm_1862 like domain"/>
    <property type="match status" value="1"/>
</dbReference>
<keyword evidence="5" id="KW-0479">Metal-binding</keyword>
<dbReference type="InterPro" id="IPR051198">
    <property type="entry name" value="BchE-like"/>
</dbReference>
<dbReference type="EMBL" id="JAGGLL010000013">
    <property type="protein sequence ID" value="MBP2022100.1"/>
    <property type="molecule type" value="Genomic_DNA"/>
</dbReference>
<dbReference type="InterPro" id="IPR023404">
    <property type="entry name" value="rSAM_horseshoe"/>
</dbReference>
<keyword evidence="4" id="KW-0949">S-adenosyl-L-methionine</keyword>
<sequence length="428" mass="49936">MKIMLVRTRAKSAYNFLQPIVVEPLELEYMATILEKSGLKYFIQDEIISKKNTLNVFIEEKPQIVIMSGYLNNVTTILAHSIEMKKINPEVLIIVGGVHAEVNYKDFFSEGVDIVCYSGGFKPLEALITYKFDKSFFQNIKGICYKSFYDEWITNGREVFSPEELMAPDRSFFYKNKKSFKYLNLGAYAMVKTSYGCPYACNFCYCRLLNGGAYTQRTLESVVEEIKNINCKNIWIIDDTFLISRRRLIDFNEILKSHDIKKNFIVYSRADFIVENKDLLSVMKEIGIKQVIVGLEAVEDLTLKEFTKGTDSNVNKKCVELLNESGIQCVGLFVTHIDYKKEDFNKLYKWIKSVGLKLCTFSIYTPLPGTELYEKHKQELRFKNYDHMDFLHLLVKPRNLSVSKYYYYFYTMQLKIYLNSLKLIILGR</sequence>
<evidence type="ECO:0000259" key="8">
    <source>
        <dbReference type="PROSITE" id="PS51332"/>
    </source>
</evidence>
<dbReference type="SMART" id="SM00729">
    <property type="entry name" value="Elp3"/>
    <property type="match status" value="1"/>
</dbReference>
<name>A0ABS4K2U8_9CLOT</name>
<dbReference type="PANTHER" id="PTHR43409:SF7">
    <property type="entry name" value="BLL1977 PROTEIN"/>
    <property type="match status" value="1"/>
</dbReference>
<evidence type="ECO:0000256" key="4">
    <source>
        <dbReference type="ARBA" id="ARBA00022691"/>
    </source>
</evidence>
<dbReference type="InterPro" id="IPR006638">
    <property type="entry name" value="Elp3/MiaA/NifB-like_rSAM"/>
</dbReference>
<feature type="domain" description="B12-binding" evidence="8">
    <location>
        <begin position="1"/>
        <end position="138"/>
    </location>
</feature>
<protein>
    <submittedName>
        <fullName evidence="10">Radical SAM superfamily enzyme YgiQ (UPF0313 family)</fullName>
    </submittedName>
</protein>
<dbReference type="PROSITE" id="PS51332">
    <property type="entry name" value="B12_BINDING"/>
    <property type="match status" value="1"/>
</dbReference>
<dbReference type="Pfam" id="PF04055">
    <property type="entry name" value="Radical_SAM"/>
    <property type="match status" value="1"/>
</dbReference>
<dbReference type="SUPFAM" id="SSF102114">
    <property type="entry name" value="Radical SAM enzymes"/>
    <property type="match status" value="1"/>
</dbReference>
<dbReference type="InterPro" id="IPR007197">
    <property type="entry name" value="rSAM"/>
</dbReference>
<dbReference type="Pfam" id="PF02310">
    <property type="entry name" value="B12-binding"/>
    <property type="match status" value="1"/>
</dbReference>
<keyword evidence="3" id="KW-0808">Transferase</keyword>
<dbReference type="InterPro" id="IPR034466">
    <property type="entry name" value="Methyltransferase_Class_B"/>
</dbReference>
<reference evidence="10 11" key="1">
    <citation type="submission" date="2021-03" db="EMBL/GenBank/DDBJ databases">
        <title>Genomic Encyclopedia of Type Strains, Phase IV (KMG-IV): sequencing the most valuable type-strain genomes for metagenomic binning, comparative biology and taxonomic classification.</title>
        <authorList>
            <person name="Goeker M."/>
        </authorList>
    </citation>
    <scope>NUCLEOTIDE SEQUENCE [LARGE SCALE GENOMIC DNA]</scope>
    <source>
        <strain evidence="10 11">DSM 28650</strain>
    </source>
</reference>
<feature type="domain" description="Radical SAM core" evidence="9">
    <location>
        <begin position="183"/>
        <end position="398"/>
    </location>
</feature>
<keyword evidence="2" id="KW-0489">Methyltransferase</keyword>
<evidence type="ECO:0000313" key="10">
    <source>
        <dbReference type="EMBL" id="MBP2022100.1"/>
    </source>
</evidence>
<evidence type="ECO:0000256" key="2">
    <source>
        <dbReference type="ARBA" id="ARBA00022603"/>
    </source>
</evidence>
<evidence type="ECO:0000256" key="1">
    <source>
        <dbReference type="ARBA" id="ARBA00001966"/>
    </source>
</evidence>
<gene>
    <name evidence="10" type="ORF">J2Z44_001901</name>
</gene>
<evidence type="ECO:0000256" key="6">
    <source>
        <dbReference type="ARBA" id="ARBA00023004"/>
    </source>
</evidence>
<organism evidence="10 11">
    <name type="scientific">Clostridium punense</name>
    <dbReference type="NCBI Taxonomy" id="1054297"/>
    <lineage>
        <taxon>Bacteria</taxon>
        <taxon>Bacillati</taxon>
        <taxon>Bacillota</taxon>
        <taxon>Clostridia</taxon>
        <taxon>Eubacteriales</taxon>
        <taxon>Clostridiaceae</taxon>
        <taxon>Clostridium</taxon>
    </lineage>
</organism>
<dbReference type="Gene3D" id="3.40.50.280">
    <property type="entry name" value="Cobalamin-binding domain"/>
    <property type="match status" value="1"/>
</dbReference>
<dbReference type="InterPro" id="IPR006158">
    <property type="entry name" value="Cobalamin-bd"/>
</dbReference>
<proteinExistence type="predicted"/>
<comment type="cofactor">
    <cofactor evidence="1">
        <name>[4Fe-4S] cluster</name>
        <dbReference type="ChEBI" id="CHEBI:49883"/>
    </cofactor>
</comment>
<comment type="caution">
    <text evidence="10">The sequence shown here is derived from an EMBL/GenBank/DDBJ whole genome shotgun (WGS) entry which is preliminary data.</text>
</comment>
<dbReference type="SFLD" id="SFLDG01123">
    <property type="entry name" value="methyltransferase_(Class_B)"/>
    <property type="match status" value="1"/>
</dbReference>
<dbReference type="RefSeq" id="WP_021284566.1">
    <property type="nucleotide sequence ID" value="NZ_JAGGLL010000013.1"/>
</dbReference>